<feature type="transmembrane region" description="Helical" evidence="7">
    <location>
        <begin position="159"/>
        <end position="181"/>
    </location>
</feature>
<reference evidence="9 10" key="1">
    <citation type="journal article" date="2011" name="J. Bacteriol.">
        <title>Genome sequence of Halorhabdus tiamatea, the first archaeon isolated from a deep-sea anoxic brine lake.</title>
        <authorList>
            <person name="Antunes A."/>
            <person name="Alam I."/>
            <person name="Bajic V.B."/>
            <person name="Stingl U."/>
        </authorList>
    </citation>
    <scope>NUCLEOTIDE SEQUENCE [LARGE SCALE GENOMIC DNA]</scope>
    <source>
        <strain evidence="9 10">SARL4B</strain>
    </source>
</reference>
<evidence type="ECO:0000256" key="4">
    <source>
        <dbReference type="ARBA" id="ARBA00022692"/>
    </source>
</evidence>
<evidence type="ECO:0000256" key="3">
    <source>
        <dbReference type="ARBA" id="ARBA00022475"/>
    </source>
</evidence>
<dbReference type="InterPro" id="IPR050545">
    <property type="entry name" value="Mycobact_MmpL"/>
</dbReference>
<keyword evidence="3" id="KW-1003">Cell membrane</keyword>
<dbReference type="Gene3D" id="1.20.1640.10">
    <property type="entry name" value="Multidrug efflux transporter AcrB transmembrane domain"/>
    <property type="match status" value="1"/>
</dbReference>
<evidence type="ECO:0000256" key="6">
    <source>
        <dbReference type="ARBA" id="ARBA00023136"/>
    </source>
</evidence>
<evidence type="ECO:0000256" key="1">
    <source>
        <dbReference type="ARBA" id="ARBA00004651"/>
    </source>
</evidence>
<feature type="transmembrane region" description="Helical" evidence="7">
    <location>
        <begin position="187"/>
        <end position="204"/>
    </location>
</feature>
<proteinExistence type="inferred from homology"/>
<dbReference type="GO" id="GO:0005886">
    <property type="term" value="C:plasma membrane"/>
    <property type="evidence" value="ECO:0007669"/>
    <property type="project" value="UniProtKB-SubCell"/>
</dbReference>
<keyword evidence="4 7" id="KW-0812">Transmembrane</keyword>
<dbReference type="STRING" id="1033806.HTIA_2786"/>
<evidence type="ECO:0000313" key="9">
    <source>
        <dbReference type="EMBL" id="ERJ05207.1"/>
    </source>
</evidence>
<evidence type="ECO:0000256" key="7">
    <source>
        <dbReference type="SAM" id="Phobius"/>
    </source>
</evidence>
<dbReference type="PATRIC" id="fig|1033806.13.peg.2482"/>
<reference evidence="9 10" key="2">
    <citation type="journal article" date="2013" name="PLoS ONE">
        <title>INDIGO - INtegrated Data Warehouse of MIcrobial GenOmes with Examples from the Red Sea Extremophiles.</title>
        <authorList>
            <person name="Alam I."/>
            <person name="Antunes A."/>
            <person name="Kamau A.A."/>
            <person name="Ba Alawi W."/>
            <person name="Kalkatawi M."/>
            <person name="Stingl U."/>
            <person name="Bajic V.B."/>
        </authorList>
    </citation>
    <scope>NUCLEOTIDE SEQUENCE [LARGE SCALE GENOMIC DNA]</scope>
    <source>
        <strain evidence="9 10">SARL4B</strain>
    </source>
</reference>
<dbReference type="Proteomes" id="UP000003861">
    <property type="component" value="Unassembled WGS sequence"/>
</dbReference>
<dbReference type="AlphaFoldDB" id="U2DGR7"/>
<dbReference type="PANTHER" id="PTHR33406:SF6">
    <property type="entry name" value="MEMBRANE PROTEIN YDGH-RELATED"/>
    <property type="match status" value="1"/>
</dbReference>
<evidence type="ECO:0000256" key="2">
    <source>
        <dbReference type="ARBA" id="ARBA00010157"/>
    </source>
</evidence>
<dbReference type="Pfam" id="PF03176">
    <property type="entry name" value="MMPL"/>
    <property type="match status" value="1"/>
</dbReference>
<evidence type="ECO:0000313" key="10">
    <source>
        <dbReference type="Proteomes" id="UP000003861"/>
    </source>
</evidence>
<dbReference type="RefSeq" id="WP_008525316.1">
    <property type="nucleotide sequence ID" value="NC_021921.1"/>
</dbReference>
<feature type="domain" description="SSD" evidence="8">
    <location>
        <begin position="181"/>
        <end position="314"/>
    </location>
</feature>
<dbReference type="EMBL" id="AFNT02000040">
    <property type="protein sequence ID" value="ERJ05207.1"/>
    <property type="molecule type" value="Genomic_DNA"/>
</dbReference>
<comment type="similarity">
    <text evidence="2">Belongs to the resistance-nodulation-cell division (RND) (TC 2.A.6) family. MmpL subfamily.</text>
</comment>
<dbReference type="eggNOG" id="arCOG02174">
    <property type="taxonomic scope" value="Archaea"/>
</dbReference>
<dbReference type="PANTHER" id="PTHR33406">
    <property type="entry name" value="MEMBRANE PROTEIN MJ1562-RELATED"/>
    <property type="match status" value="1"/>
</dbReference>
<dbReference type="PROSITE" id="PS50156">
    <property type="entry name" value="SSD"/>
    <property type="match status" value="1"/>
</dbReference>
<comment type="caution">
    <text evidence="9">The sequence shown here is derived from an EMBL/GenBank/DDBJ whole genome shotgun (WGS) entry which is preliminary data.</text>
</comment>
<dbReference type="InterPro" id="IPR004869">
    <property type="entry name" value="MMPL_dom"/>
</dbReference>
<dbReference type="SUPFAM" id="SSF82866">
    <property type="entry name" value="Multidrug efflux transporter AcrB transmembrane domain"/>
    <property type="match status" value="1"/>
</dbReference>
<keyword evidence="5 7" id="KW-1133">Transmembrane helix</keyword>
<protein>
    <submittedName>
        <fullName evidence="9">MMPL domain containing protein</fullName>
    </submittedName>
</protein>
<name>U2DGR7_9EURY</name>
<evidence type="ECO:0000256" key="5">
    <source>
        <dbReference type="ARBA" id="ARBA00022989"/>
    </source>
</evidence>
<dbReference type="InterPro" id="IPR000731">
    <property type="entry name" value="SSD"/>
</dbReference>
<comment type="subcellular location">
    <subcellularLocation>
        <location evidence="1">Cell membrane</location>
        <topology evidence="1">Multi-pass membrane protein</topology>
    </subcellularLocation>
</comment>
<feature type="transmembrane region" description="Helical" evidence="7">
    <location>
        <begin position="264"/>
        <end position="286"/>
    </location>
</feature>
<sequence length="320" mass="34721">MSVARVVAFGFVPVFSELRFQFECERRVFDVEQSDDSVLFHRVDDFEAEFDVIQSQAETDEAFAARLERNDLTENGVPDRNLEPIYDEVMASESGDRAREYLTEDRQATKVVYQVKASASQKDVTEDARTLAADARFDATATGDIVVFRALTEALMESAVSSFLVAFGLSGVFLVVIFWLLEDRPSLGVVTMVPITVAIVLLVGTMPALGIAFNALTATILSISIGLGIDYSVHVVHRFVDEYDECGDVHEALLVTLGGTGGGITASVLTTSGSTLCMTIAVNPILGEFGLLTGVSTLLSDITAVAILPLTLRGWVWLFE</sequence>
<keyword evidence="6 7" id="KW-0472">Membrane</keyword>
<evidence type="ECO:0000259" key="8">
    <source>
        <dbReference type="PROSITE" id="PS50156"/>
    </source>
</evidence>
<dbReference type="OrthoDB" id="42357at2157"/>
<dbReference type="GeneID" id="23798668"/>
<accession>U2DGR7</accession>
<gene>
    <name evidence="9" type="ORF">HLRTI_002785</name>
</gene>
<feature type="transmembrane region" description="Helical" evidence="7">
    <location>
        <begin position="298"/>
        <end position="318"/>
    </location>
</feature>
<organism evidence="9 10">
    <name type="scientific">Halorhabdus tiamatea SARL4B</name>
    <dbReference type="NCBI Taxonomy" id="1033806"/>
    <lineage>
        <taxon>Archaea</taxon>
        <taxon>Methanobacteriati</taxon>
        <taxon>Methanobacteriota</taxon>
        <taxon>Stenosarchaea group</taxon>
        <taxon>Halobacteria</taxon>
        <taxon>Halobacteriales</taxon>
        <taxon>Haloarculaceae</taxon>
        <taxon>Halorhabdus</taxon>
    </lineage>
</organism>